<keyword evidence="5" id="KW-1185">Reference proteome</keyword>
<gene>
    <name evidence="2" type="ORF">GPM918_LOCUS29859</name>
    <name evidence="1" type="ORF">OVA965_LOCUS27899</name>
    <name evidence="4" type="ORF">SRO942_LOCUS30455</name>
    <name evidence="3" type="ORF">TMI583_LOCUS28650</name>
</gene>
<evidence type="ECO:0000313" key="4">
    <source>
        <dbReference type="EMBL" id="CAF4181357.1"/>
    </source>
</evidence>
<evidence type="ECO:0000313" key="1">
    <source>
        <dbReference type="EMBL" id="CAF1286794.1"/>
    </source>
</evidence>
<sequence length="158" mass="16889">MNSSLATTPLPPCTPSNVSASGMLYNSTSTTAFDYKCFAYYFQAILTNHTLSFSFKNPSTTYWLDDVSVYHGSIQTITNGGFELGSSGWTSASCLVIGGTCYVSSSNPHTGLYSLHASSTTLISINQTFNAIIGDLYVISFWLGNTGGTGCLVNIRIL</sequence>
<name>A0A815FIL9_9BILA</name>
<dbReference type="EMBL" id="CAJOBA010040262">
    <property type="protein sequence ID" value="CAF4091846.1"/>
    <property type="molecule type" value="Genomic_DNA"/>
</dbReference>
<dbReference type="EMBL" id="CAJOBC010052141">
    <property type="protein sequence ID" value="CAF4181357.1"/>
    <property type="molecule type" value="Genomic_DNA"/>
</dbReference>
<dbReference type="EMBL" id="CAJNOQ010013808">
    <property type="protein sequence ID" value="CAF1329216.1"/>
    <property type="molecule type" value="Genomic_DNA"/>
</dbReference>
<dbReference type="AlphaFoldDB" id="A0A815FIL9"/>
<evidence type="ECO:0000313" key="5">
    <source>
        <dbReference type="Proteomes" id="UP000663829"/>
    </source>
</evidence>
<dbReference type="Proteomes" id="UP000682733">
    <property type="component" value="Unassembled WGS sequence"/>
</dbReference>
<dbReference type="Gene3D" id="2.60.120.260">
    <property type="entry name" value="Galactose-binding domain-like"/>
    <property type="match status" value="1"/>
</dbReference>
<evidence type="ECO:0000313" key="2">
    <source>
        <dbReference type="EMBL" id="CAF1329216.1"/>
    </source>
</evidence>
<dbReference type="Proteomes" id="UP000677228">
    <property type="component" value="Unassembled WGS sequence"/>
</dbReference>
<dbReference type="Proteomes" id="UP000681722">
    <property type="component" value="Unassembled WGS sequence"/>
</dbReference>
<comment type="caution">
    <text evidence="2">The sequence shown here is derived from an EMBL/GenBank/DDBJ whole genome shotgun (WGS) entry which is preliminary data.</text>
</comment>
<reference evidence="2" key="1">
    <citation type="submission" date="2021-02" db="EMBL/GenBank/DDBJ databases">
        <authorList>
            <person name="Nowell W R."/>
        </authorList>
    </citation>
    <scope>NUCLEOTIDE SEQUENCE</scope>
</reference>
<evidence type="ECO:0000313" key="3">
    <source>
        <dbReference type="EMBL" id="CAF4091846.1"/>
    </source>
</evidence>
<proteinExistence type="predicted"/>
<dbReference type="EMBL" id="CAJNOK010018692">
    <property type="protein sequence ID" value="CAF1286794.1"/>
    <property type="molecule type" value="Genomic_DNA"/>
</dbReference>
<dbReference type="Proteomes" id="UP000663829">
    <property type="component" value="Unassembled WGS sequence"/>
</dbReference>
<organism evidence="2 5">
    <name type="scientific">Didymodactylos carnosus</name>
    <dbReference type="NCBI Taxonomy" id="1234261"/>
    <lineage>
        <taxon>Eukaryota</taxon>
        <taxon>Metazoa</taxon>
        <taxon>Spiralia</taxon>
        <taxon>Gnathifera</taxon>
        <taxon>Rotifera</taxon>
        <taxon>Eurotatoria</taxon>
        <taxon>Bdelloidea</taxon>
        <taxon>Philodinida</taxon>
        <taxon>Philodinidae</taxon>
        <taxon>Didymodactylos</taxon>
    </lineage>
</organism>
<protein>
    <submittedName>
        <fullName evidence="2">Uncharacterized protein</fullName>
    </submittedName>
</protein>
<accession>A0A815FIL9</accession>